<dbReference type="Gene3D" id="3.30.530.20">
    <property type="match status" value="1"/>
</dbReference>
<keyword evidence="4 11" id="KW-0175">Coiled coil</keyword>
<dbReference type="SUPFAM" id="SSF55961">
    <property type="entry name" value="Bet v1-like"/>
    <property type="match status" value="2"/>
</dbReference>
<keyword evidence="5 9" id="KW-0238">DNA-binding</keyword>
<dbReference type="GO" id="GO:0008289">
    <property type="term" value="F:lipid binding"/>
    <property type="evidence" value="ECO:0007669"/>
    <property type="project" value="InterPro"/>
</dbReference>
<feature type="compositionally biased region" description="Gly residues" evidence="12">
    <location>
        <begin position="1"/>
        <end position="11"/>
    </location>
</feature>
<dbReference type="SUPFAM" id="SSF46689">
    <property type="entry name" value="Homeodomain-like"/>
    <property type="match status" value="1"/>
</dbReference>
<gene>
    <name evidence="15" type="ORF">RND81_09G211700</name>
</gene>
<comment type="subcellular location">
    <subcellularLocation>
        <location evidence="1 9 10">Nucleus</location>
    </subcellularLocation>
</comment>
<evidence type="ECO:0000256" key="6">
    <source>
        <dbReference type="ARBA" id="ARBA00023155"/>
    </source>
</evidence>
<feature type="domain" description="START" evidence="14">
    <location>
        <begin position="199"/>
        <end position="434"/>
    </location>
</feature>
<feature type="coiled-coil region" evidence="11">
    <location>
        <begin position="128"/>
        <end position="155"/>
    </location>
</feature>
<evidence type="ECO:0000313" key="16">
    <source>
        <dbReference type="Proteomes" id="UP001443914"/>
    </source>
</evidence>
<comment type="similarity">
    <text evidence="2">Belongs to the HD-ZIP homeobox family. Class IV subfamily.</text>
</comment>
<accession>A0AAW1IQH5</accession>
<evidence type="ECO:0000256" key="8">
    <source>
        <dbReference type="ARBA" id="ARBA00023242"/>
    </source>
</evidence>
<evidence type="ECO:0000256" key="3">
    <source>
        <dbReference type="ARBA" id="ARBA00023015"/>
    </source>
</evidence>
<dbReference type="Pfam" id="PF01852">
    <property type="entry name" value="START"/>
    <property type="match status" value="1"/>
</dbReference>
<dbReference type="PROSITE" id="PS50848">
    <property type="entry name" value="START"/>
    <property type="match status" value="1"/>
</dbReference>
<dbReference type="InterPro" id="IPR001356">
    <property type="entry name" value="HD"/>
</dbReference>
<keyword evidence="6 9" id="KW-0371">Homeobox</keyword>
<evidence type="ECO:0000256" key="5">
    <source>
        <dbReference type="ARBA" id="ARBA00023125"/>
    </source>
</evidence>
<feature type="DNA-binding region" description="Homeobox" evidence="9">
    <location>
        <begin position="25"/>
        <end position="84"/>
    </location>
</feature>
<dbReference type="PANTHER" id="PTHR45654">
    <property type="entry name" value="HOMEOBOX-LEUCINE ZIPPER PROTEIN MERISTEM L1"/>
    <property type="match status" value="1"/>
</dbReference>
<evidence type="ECO:0000259" key="13">
    <source>
        <dbReference type="PROSITE" id="PS50071"/>
    </source>
</evidence>
<dbReference type="SMART" id="SM00234">
    <property type="entry name" value="START"/>
    <property type="match status" value="1"/>
</dbReference>
<dbReference type="Proteomes" id="UP001443914">
    <property type="component" value="Unassembled WGS sequence"/>
</dbReference>
<dbReference type="InterPro" id="IPR009057">
    <property type="entry name" value="Homeodomain-like_sf"/>
</dbReference>
<dbReference type="CDD" id="cd00086">
    <property type="entry name" value="homeodomain"/>
    <property type="match status" value="1"/>
</dbReference>
<evidence type="ECO:0000256" key="2">
    <source>
        <dbReference type="ARBA" id="ARBA00006789"/>
    </source>
</evidence>
<evidence type="ECO:0000256" key="4">
    <source>
        <dbReference type="ARBA" id="ARBA00023054"/>
    </source>
</evidence>
<dbReference type="GO" id="GO:0005634">
    <property type="term" value="C:nucleus"/>
    <property type="evidence" value="ECO:0007669"/>
    <property type="project" value="UniProtKB-SubCell"/>
</dbReference>
<proteinExistence type="inferred from homology"/>
<keyword evidence="8 9" id="KW-0539">Nucleus</keyword>
<dbReference type="InterPro" id="IPR057993">
    <property type="entry name" value="HD-Zip_IV_C"/>
</dbReference>
<dbReference type="PROSITE" id="PS50071">
    <property type="entry name" value="HOMEOBOX_2"/>
    <property type="match status" value="1"/>
</dbReference>
<evidence type="ECO:0000313" key="15">
    <source>
        <dbReference type="EMBL" id="KAK9691678.1"/>
    </source>
</evidence>
<keyword evidence="3" id="KW-0805">Transcription regulation</keyword>
<evidence type="ECO:0000256" key="10">
    <source>
        <dbReference type="RuleBase" id="RU000682"/>
    </source>
</evidence>
<dbReference type="SMART" id="SM00389">
    <property type="entry name" value="HOX"/>
    <property type="match status" value="1"/>
</dbReference>
<name>A0AAW1IQH5_SAPOF</name>
<dbReference type="AlphaFoldDB" id="A0AAW1IQH5"/>
<dbReference type="Pfam" id="PF00046">
    <property type="entry name" value="Homeodomain"/>
    <property type="match status" value="1"/>
</dbReference>
<protein>
    <submittedName>
        <fullName evidence="15">Uncharacterized protein</fullName>
    </submittedName>
</protein>
<organism evidence="15 16">
    <name type="scientific">Saponaria officinalis</name>
    <name type="common">Common soapwort</name>
    <name type="synonym">Lychnis saponaria</name>
    <dbReference type="NCBI Taxonomy" id="3572"/>
    <lineage>
        <taxon>Eukaryota</taxon>
        <taxon>Viridiplantae</taxon>
        <taxon>Streptophyta</taxon>
        <taxon>Embryophyta</taxon>
        <taxon>Tracheophyta</taxon>
        <taxon>Spermatophyta</taxon>
        <taxon>Magnoliopsida</taxon>
        <taxon>eudicotyledons</taxon>
        <taxon>Gunneridae</taxon>
        <taxon>Pentapetalae</taxon>
        <taxon>Caryophyllales</taxon>
        <taxon>Caryophyllaceae</taxon>
        <taxon>Caryophylleae</taxon>
        <taxon>Saponaria</taxon>
    </lineage>
</organism>
<dbReference type="EMBL" id="JBDFQZ010000009">
    <property type="protein sequence ID" value="KAK9691678.1"/>
    <property type="molecule type" value="Genomic_DNA"/>
</dbReference>
<dbReference type="GO" id="GO:0003677">
    <property type="term" value="F:DNA binding"/>
    <property type="evidence" value="ECO:0007669"/>
    <property type="project" value="UniProtKB-UniRule"/>
</dbReference>
<dbReference type="Pfam" id="PF25797">
    <property type="entry name" value="PDF2_C"/>
    <property type="match status" value="1"/>
</dbReference>
<dbReference type="InterPro" id="IPR042160">
    <property type="entry name" value="HD-Zip_IV"/>
</dbReference>
<evidence type="ECO:0000256" key="7">
    <source>
        <dbReference type="ARBA" id="ARBA00023163"/>
    </source>
</evidence>
<dbReference type="InterPro" id="IPR023393">
    <property type="entry name" value="START-like_dom_sf"/>
</dbReference>
<evidence type="ECO:0000256" key="9">
    <source>
        <dbReference type="PROSITE-ProRule" id="PRU00108"/>
    </source>
</evidence>
<comment type="caution">
    <text evidence="15">The sequence shown here is derived from an EMBL/GenBank/DDBJ whole genome shotgun (WGS) entry which is preliminary data.</text>
</comment>
<feature type="domain" description="Homeobox" evidence="13">
    <location>
        <begin position="23"/>
        <end position="83"/>
    </location>
</feature>
<dbReference type="PANTHER" id="PTHR45654:SF9">
    <property type="entry name" value="HOMEOBOX-LEUCINE ZIPPER PROTEIN HDG10-RELATED"/>
    <property type="match status" value="1"/>
</dbReference>
<feature type="region of interest" description="Disordered" evidence="12">
    <location>
        <begin position="1"/>
        <end position="33"/>
    </location>
</feature>
<evidence type="ECO:0000256" key="1">
    <source>
        <dbReference type="ARBA" id="ARBA00004123"/>
    </source>
</evidence>
<dbReference type="CDD" id="cd08875">
    <property type="entry name" value="START_ArGLABRA2_like"/>
    <property type="match status" value="1"/>
</dbReference>
<reference evidence="15" key="1">
    <citation type="submission" date="2024-03" db="EMBL/GenBank/DDBJ databases">
        <title>WGS assembly of Saponaria officinalis var. Norfolk2.</title>
        <authorList>
            <person name="Jenkins J."/>
            <person name="Shu S."/>
            <person name="Grimwood J."/>
            <person name="Barry K."/>
            <person name="Goodstein D."/>
            <person name="Schmutz J."/>
            <person name="Leebens-Mack J."/>
            <person name="Osbourn A."/>
        </authorList>
    </citation>
    <scope>NUCLEOTIDE SEQUENCE [LARGE SCALE GENOMIC DNA]</scope>
    <source>
        <strain evidence="15">JIC</strain>
    </source>
</reference>
<sequence length="684" mass="76744">MRSGGSSGGGSACSEDNEGCDSHTQKKSYHRHTPDQIQRLEGFYKQCAHPDEKQRRQLGIELGLEPRQIKFWFQNKRTQTKAQNERSDNNTLRAENDRIRSENIAIKEALKNVTCGSCGPCGGGPVTDEEKNQICEKLKQENIELQKEYNRVSSILAKFMGRPLSRPELNVRDVATSNEAIRNLNSKNLGLTDQMKANPELEKLLMAEIAASAMDELIKLLKVDQPLWIKSQTEEQYVLDYDCYYKIVSGTKESRYLNSRMESSKDAGVVAMDARLLVDLYLDPDKWVDLFPTVFSKARSISILKAGLLENRSDSLQLIHEQMHVLSPLMRQREFYVLRYCQQIETGTWVIMDVSYDFYGASRVFPTFCWKYPSGCMIEEMPNGLSRVTCVERVEIDDSILVHPIYEVFVKSTLAFGAKRWIATLQRTCERYSFLKEAGRLDDQLGIGRRGMIMLASKMIKSYCSTFKLFGKLDFHQRSELTNNKVQITVYKSTSPDQPAGIVILAASSFWVPTSPKRVFSFLNDHSTRAQWDILCNGGQVSEVLQIPTGHYPSNLISILQPQNPFEDLMIFQESAVDQLGSFIVYAPVETSSMLEVATGIGSPHVPILASGFSIIPDGSDWKAAPSTSSMRPRSGGSVITAAFQILGCSSLSSEDLSLTLISRTEAFVSRVVCVLKSAFNSPS</sequence>
<dbReference type="FunFam" id="1.10.10.60:FF:000229">
    <property type="entry name" value="Homeobox-leucine zipper protein HDG1"/>
    <property type="match status" value="1"/>
</dbReference>
<dbReference type="Gene3D" id="1.10.10.60">
    <property type="entry name" value="Homeodomain-like"/>
    <property type="match status" value="1"/>
</dbReference>
<dbReference type="InterPro" id="IPR002913">
    <property type="entry name" value="START_lipid-bd_dom"/>
</dbReference>
<evidence type="ECO:0000256" key="12">
    <source>
        <dbReference type="SAM" id="MobiDB-lite"/>
    </source>
</evidence>
<keyword evidence="7" id="KW-0804">Transcription</keyword>
<keyword evidence="16" id="KW-1185">Reference proteome</keyword>
<evidence type="ECO:0000256" key="11">
    <source>
        <dbReference type="SAM" id="Coils"/>
    </source>
</evidence>
<evidence type="ECO:0000259" key="14">
    <source>
        <dbReference type="PROSITE" id="PS50848"/>
    </source>
</evidence>
<feature type="coiled-coil region" evidence="11">
    <location>
        <begin position="75"/>
        <end position="102"/>
    </location>
</feature>